<dbReference type="PANTHER" id="PTHR42852:SF6">
    <property type="entry name" value="THIOL:DISULFIDE INTERCHANGE PROTEIN DSBE"/>
    <property type="match status" value="1"/>
</dbReference>
<dbReference type="Pfam" id="PF00578">
    <property type="entry name" value="AhpC-TSA"/>
    <property type="match status" value="1"/>
</dbReference>
<keyword evidence="9" id="KW-1185">Reference proteome</keyword>
<dbReference type="InterPro" id="IPR036249">
    <property type="entry name" value="Thioredoxin-like_sf"/>
</dbReference>
<evidence type="ECO:0000256" key="5">
    <source>
        <dbReference type="ARBA" id="ARBA00023284"/>
    </source>
</evidence>
<comment type="subcellular location">
    <subcellularLocation>
        <location evidence="1">Cell envelope</location>
    </subcellularLocation>
</comment>
<dbReference type="GO" id="GO:0016491">
    <property type="term" value="F:oxidoreductase activity"/>
    <property type="evidence" value="ECO:0007669"/>
    <property type="project" value="InterPro"/>
</dbReference>
<name>A0A1H8DL09_9BACL</name>
<dbReference type="EMBL" id="FOCQ01000005">
    <property type="protein sequence ID" value="SEN08001.1"/>
    <property type="molecule type" value="Genomic_DNA"/>
</dbReference>
<reference evidence="8 9" key="1">
    <citation type="submission" date="2016-10" db="EMBL/GenBank/DDBJ databases">
        <authorList>
            <person name="de Groot N.N."/>
        </authorList>
    </citation>
    <scope>NUCLEOTIDE SEQUENCE [LARGE SCALE GENOMIC DNA]</scope>
    <source>
        <strain evidence="8 9">DSM 46701</strain>
    </source>
</reference>
<dbReference type="InterPro" id="IPR013766">
    <property type="entry name" value="Thioredoxin_domain"/>
</dbReference>
<dbReference type="PROSITE" id="PS51352">
    <property type="entry name" value="THIOREDOXIN_2"/>
    <property type="match status" value="1"/>
</dbReference>
<dbReference type="InterPro" id="IPR050553">
    <property type="entry name" value="Thioredoxin_ResA/DsbE_sf"/>
</dbReference>
<proteinExistence type="predicted"/>
<dbReference type="SUPFAM" id="SSF52833">
    <property type="entry name" value="Thioredoxin-like"/>
    <property type="match status" value="1"/>
</dbReference>
<dbReference type="InterPro" id="IPR017937">
    <property type="entry name" value="Thioredoxin_CS"/>
</dbReference>
<evidence type="ECO:0000256" key="2">
    <source>
        <dbReference type="ARBA" id="ARBA00022748"/>
    </source>
</evidence>
<dbReference type="GO" id="GO:0030313">
    <property type="term" value="C:cell envelope"/>
    <property type="evidence" value="ECO:0007669"/>
    <property type="project" value="UniProtKB-SubCell"/>
</dbReference>
<keyword evidence="3" id="KW-0735">Signal-anchor</keyword>
<accession>A0A1H8DL09</accession>
<feature type="domain" description="Thioredoxin" evidence="7">
    <location>
        <begin position="35"/>
        <end position="173"/>
    </location>
</feature>
<dbReference type="NCBIfam" id="NF002854">
    <property type="entry name" value="PRK03147.1"/>
    <property type="match status" value="1"/>
</dbReference>
<keyword evidence="2" id="KW-0201">Cytochrome c-type biogenesis</keyword>
<evidence type="ECO:0000259" key="7">
    <source>
        <dbReference type="PROSITE" id="PS51352"/>
    </source>
</evidence>
<keyword evidence="6" id="KW-1133">Transmembrane helix</keyword>
<protein>
    <submittedName>
        <fullName evidence="8">Peroxiredoxin</fullName>
    </submittedName>
</protein>
<keyword evidence="6" id="KW-0472">Membrane</keyword>
<dbReference type="Proteomes" id="UP000199695">
    <property type="component" value="Unassembled WGS sequence"/>
</dbReference>
<gene>
    <name evidence="8" type="ORF">SAMN05444955_105242</name>
</gene>
<dbReference type="STRING" id="1173111.SAMN05444955_105242"/>
<keyword evidence="5" id="KW-0676">Redox-active center</keyword>
<dbReference type="CDD" id="cd02966">
    <property type="entry name" value="TlpA_like_family"/>
    <property type="match status" value="1"/>
</dbReference>
<dbReference type="GO" id="GO:0017004">
    <property type="term" value="P:cytochrome complex assembly"/>
    <property type="evidence" value="ECO:0007669"/>
    <property type="project" value="UniProtKB-KW"/>
</dbReference>
<sequence>MNKQVRYWMRRIIFLVLIAMIGFALFQLVGEGKNPEVGDEAPDFKLTTLDGKEMKLSQLRGKAVMLNFWASWCEPCRTEMPAMQKVYEKYKDQGFVIVAVNIAETDVAASQFAKQYGLTFPIWMDRDREAVRLYQIRPIPTSFFIDPEGMIRRKVEGPLDVSRLELYVNPILPRT</sequence>
<evidence type="ECO:0000313" key="8">
    <source>
        <dbReference type="EMBL" id="SEN08001.1"/>
    </source>
</evidence>
<dbReference type="GO" id="GO:0016209">
    <property type="term" value="F:antioxidant activity"/>
    <property type="evidence" value="ECO:0007669"/>
    <property type="project" value="InterPro"/>
</dbReference>
<evidence type="ECO:0000256" key="1">
    <source>
        <dbReference type="ARBA" id="ARBA00004196"/>
    </source>
</evidence>
<evidence type="ECO:0000256" key="6">
    <source>
        <dbReference type="SAM" id="Phobius"/>
    </source>
</evidence>
<dbReference type="PANTHER" id="PTHR42852">
    <property type="entry name" value="THIOL:DISULFIDE INTERCHANGE PROTEIN DSBE"/>
    <property type="match status" value="1"/>
</dbReference>
<evidence type="ECO:0000313" key="9">
    <source>
        <dbReference type="Proteomes" id="UP000199695"/>
    </source>
</evidence>
<keyword evidence="4" id="KW-1015">Disulfide bond</keyword>
<dbReference type="OrthoDB" id="25753at2"/>
<dbReference type="PROSITE" id="PS00194">
    <property type="entry name" value="THIOREDOXIN_1"/>
    <property type="match status" value="1"/>
</dbReference>
<dbReference type="Gene3D" id="3.40.30.10">
    <property type="entry name" value="Glutaredoxin"/>
    <property type="match status" value="1"/>
</dbReference>
<dbReference type="AlphaFoldDB" id="A0A1H8DL09"/>
<feature type="transmembrane region" description="Helical" evidence="6">
    <location>
        <begin position="12"/>
        <end position="30"/>
    </location>
</feature>
<evidence type="ECO:0000256" key="4">
    <source>
        <dbReference type="ARBA" id="ARBA00023157"/>
    </source>
</evidence>
<evidence type="ECO:0000256" key="3">
    <source>
        <dbReference type="ARBA" id="ARBA00022968"/>
    </source>
</evidence>
<dbReference type="InterPro" id="IPR000866">
    <property type="entry name" value="AhpC/TSA"/>
</dbReference>
<organism evidence="8 9">
    <name type="scientific">Lihuaxuella thermophila</name>
    <dbReference type="NCBI Taxonomy" id="1173111"/>
    <lineage>
        <taxon>Bacteria</taxon>
        <taxon>Bacillati</taxon>
        <taxon>Bacillota</taxon>
        <taxon>Bacilli</taxon>
        <taxon>Bacillales</taxon>
        <taxon>Thermoactinomycetaceae</taxon>
        <taxon>Lihuaxuella</taxon>
    </lineage>
</organism>
<keyword evidence="6" id="KW-0812">Transmembrane</keyword>